<evidence type="ECO:0000313" key="4">
    <source>
        <dbReference type="EMBL" id="TDK46089.1"/>
    </source>
</evidence>
<comment type="caution">
    <text evidence="4">The sequence shown here is derived from an EMBL/GenBank/DDBJ whole genome shotgun (WGS) entry which is preliminary data.</text>
</comment>
<dbReference type="PANTHER" id="PTHR44591:SF3">
    <property type="entry name" value="RESPONSE REGULATORY DOMAIN-CONTAINING PROTEIN"/>
    <property type="match status" value="1"/>
</dbReference>
<feature type="modified residue" description="4-aspartylphosphate" evidence="2">
    <location>
        <position position="51"/>
    </location>
</feature>
<dbReference type="AlphaFoldDB" id="A0A4R5V2Q9"/>
<evidence type="ECO:0000313" key="5">
    <source>
        <dbReference type="Proteomes" id="UP000295438"/>
    </source>
</evidence>
<keyword evidence="1 2" id="KW-0597">Phosphoprotein</keyword>
<feature type="domain" description="Response regulatory" evidence="3">
    <location>
        <begin position="2"/>
        <end position="113"/>
    </location>
</feature>
<dbReference type="Pfam" id="PF00072">
    <property type="entry name" value="Response_reg"/>
    <property type="match status" value="1"/>
</dbReference>
<dbReference type="InterPro" id="IPR001789">
    <property type="entry name" value="Sig_transdc_resp-reg_receiver"/>
</dbReference>
<reference evidence="4 5" key="1">
    <citation type="submission" date="2019-03" db="EMBL/GenBank/DDBJ databases">
        <title>Algoriphagus aquimaris sp. nov., isolated form marine sediment in Pohang, Korea.</title>
        <authorList>
            <person name="Kim J."/>
            <person name="Yoon S.-H."/>
            <person name="Lee S.-S."/>
        </authorList>
    </citation>
    <scope>NUCLEOTIDE SEQUENCE [LARGE SCALE GENOMIC DNA]</scope>
    <source>
        <strain evidence="4 5">F21</strain>
    </source>
</reference>
<dbReference type="RefSeq" id="WP_133390366.1">
    <property type="nucleotide sequence ID" value="NZ_SMUW01000031.1"/>
</dbReference>
<name>A0A4R5V2Q9_9BACT</name>
<accession>A0A4R5V2Q9</accession>
<dbReference type="PROSITE" id="PS50110">
    <property type="entry name" value="RESPONSE_REGULATORY"/>
    <property type="match status" value="1"/>
</dbReference>
<dbReference type="InterPro" id="IPR011006">
    <property type="entry name" value="CheY-like_superfamily"/>
</dbReference>
<dbReference type="CDD" id="cd00156">
    <property type="entry name" value="REC"/>
    <property type="match status" value="1"/>
</dbReference>
<evidence type="ECO:0000256" key="1">
    <source>
        <dbReference type="ARBA" id="ARBA00022553"/>
    </source>
</evidence>
<dbReference type="GO" id="GO:0000160">
    <property type="term" value="P:phosphorelay signal transduction system"/>
    <property type="evidence" value="ECO:0007669"/>
    <property type="project" value="InterPro"/>
</dbReference>
<protein>
    <submittedName>
        <fullName evidence="4">Response regulator</fullName>
    </submittedName>
</protein>
<proteinExistence type="predicted"/>
<dbReference type="PANTHER" id="PTHR44591">
    <property type="entry name" value="STRESS RESPONSE REGULATOR PROTEIN 1"/>
    <property type="match status" value="1"/>
</dbReference>
<evidence type="ECO:0000256" key="2">
    <source>
        <dbReference type="PROSITE-ProRule" id="PRU00169"/>
    </source>
</evidence>
<keyword evidence="5" id="KW-1185">Reference proteome</keyword>
<evidence type="ECO:0000259" key="3">
    <source>
        <dbReference type="PROSITE" id="PS50110"/>
    </source>
</evidence>
<organism evidence="4 5">
    <name type="scientific">Algoriphagus formosus</name>
    <dbReference type="NCBI Taxonomy" id="2007308"/>
    <lineage>
        <taxon>Bacteria</taxon>
        <taxon>Pseudomonadati</taxon>
        <taxon>Bacteroidota</taxon>
        <taxon>Cytophagia</taxon>
        <taxon>Cytophagales</taxon>
        <taxon>Cyclobacteriaceae</taxon>
        <taxon>Algoriphagus</taxon>
    </lineage>
</organism>
<dbReference type="Proteomes" id="UP000295438">
    <property type="component" value="Unassembled WGS sequence"/>
</dbReference>
<dbReference type="SUPFAM" id="SSF52172">
    <property type="entry name" value="CheY-like"/>
    <property type="match status" value="1"/>
</dbReference>
<sequence length="113" mass="12830">MNVLIVDDEVDLCKLLSLQLKSLGLASEYVNSISEAKEKYRPGKFDLIFLDLNLKDGSGFEMLDYLKQFKSTPRVIVISAYDAERSQVLKEGADYFLPKPFSKKNIAEIIDSF</sequence>
<gene>
    <name evidence="4" type="ORF">E1898_07160</name>
</gene>
<dbReference type="InterPro" id="IPR050595">
    <property type="entry name" value="Bact_response_regulator"/>
</dbReference>
<dbReference type="SMART" id="SM00448">
    <property type="entry name" value="REC"/>
    <property type="match status" value="1"/>
</dbReference>
<dbReference type="EMBL" id="SMUW01000031">
    <property type="protein sequence ID" value="TDK46089.1"/>
    <property type="molecule type" value="Genomic_DNA"/>
</dbReference>
<dbReference type="Gene3D" id="3.40.50.2300">
    <property type="match status" value="1"/>
</dbReference>